<protein>
    <submittedName>
        <fullName evidence="1">Uncharacterized protein</fullName>
    </submittedName>
</protein>
<evidence type="ECO:0000313" key="2">
    <source>
        <dbReference type="Proteomes" id="UP000215214"/>
    </source>
</evidence>
<name>A0A238U8G7_9FLAO</name>
<dbReference type="Proteomes" id="UP000215214">
    <property type="component" value="Chromosome TJEJU"/>
</dbReference>
<organism evidence="1 2">
    <name type="scientific">Tenacibaculum jejuense</name>
    <dbReference type="NCBI Taxonomy" id="584609"/>
    <lineage>
        <taxon>Bacteria</taxon>
        <taxon>Pseudomonadati</taxon>
        <taxon>Bacteroidota</taxon>
        <taxon>Flavobacteriia</taxon>
        <taxon>Flavobacteriales</taxon>
        <taxon>Flavobacteriaceae</taxon>
        <taxon>Tenacibaculum</taxon>
    </lineage>
</organism>
<dbReference type="KEGG" id="tje:TJEJU_1769"/>
<gene>
    <name evidence="1" type="ORF">TJEJU_1769</name>
</gene>
<keyword evidence="2" id="KW-1185">Reference proteome</keyword>
<dbReference type="AlphaFoldDB" id="A0A238U8G7"/>
<accession>A0A238U8G7</accession>
<proteinExistence type="predicted"/>
<dbReference type="EMBL" id="LT899436">
    <property type="protein sequence ID" value="SNR15481.1"/>
    <property type="molecule type" value="Genomic_DNA"/>
</dbReference>
<sequence>MKKSFFLMLCFVSISLLSQNKLGSSGRYKLGALHLKNGTVLTGEIKIIKHHRIVLKKEDEKKGFDHTLVKSIVFNDSTKYHYKKSDKVNLLLKKEVSGPVELYSLASYFAGFSDGSMASMSMHYYLGKEGNDLIDKVPRNIEGRRFRKFISKYASNCEKLLEKVQSKKSIRSNFDSNIIKIIHFFNTNCNNKTNNK</sequence>
<dbReference type="RefSeq" id="WP_157730160.1">
    <property type="nucleotide sequence ID" value="NZ_LT899436.1"/>
</dbReference>
<reference evidence="1 2" key="1">
    <citation type="submission" date="2017-07" db="EMBL/GenBank/DDBJ databases">
        <authorList>
            <person name="Sun Z.S."/>
            <person name="Albrecht U."/>
            <person name="Echele G."/>
            <person name="Lee C.C."/>
        </authorList>
    </citation>
    <scope>NUCLEOTIDE SEQUENCE [LARGE SCALE GENOMIC DNA]</scope>
    <source>
        <strain evidence="2">type strain: KCTC 22618</strain>
    </source>
</reference>
<evidence type="ECO:0000313" key="1">
    <source>
        <dbReference type="EMBL" id="SNR15481.1"/>
    </source>
</evidence>